<accession>A0ABN3V9Z4</accession>
<feature type="region of interest" description="Disordered" evidence="1">
    <location>
        <begin position="84"/>
        <end position="228"/>
    </location>
</feature>
<reference evidence="2 3" key="1">
    <citation type="journal article" date="2019" name="Int. J. Syst. Evol. Microbiol.">
        <title>The Global Catalogue of Microorganisms (GCM) 10K type strain sequencing project: providing services to taxonomists for standard genome sequencing and annotation.</title>
        <authorList>
            <consortium name="The Broad Institute Genomics Platform"/>
            <consortium name="The Broad Institute Genome Sequencing Center for Infectious Disease"/>
            <person name="Wu L."/>
            <person name="Ma J."/>
        </authorList>
    </citation>
    <scope>NUCLEOTIDE SEQUENCE [LARGE SCALE GENOMIC DNA]</scope>
    <source>
        <strain evidence="2 3">JCM 9383</strain>
    </source>
</reference>
<dbReference type="Proteomes" id="UP001500979">
    <property type="component" value="Unassembled WGS sequence"/>
</dbReference>
<sequence length="228" mass="24847">MSFEVVSEELTAHASHLDGLVDRMDSAIEAAEQVSMADEAYGLLCSFLPPIVNPMEEEGMNALKAASEGISTTADNVRSTAKNYQETDDANSDSFKPLDEAQHSAVPAWRSRDVGQGGGGGEPAEPARTAREQGEPLEPAMEPRQRAEPLERALTAREQAEPFERVVMPAKQAEPAEPVMEPKERAEPLEREVTQPSHAWRPVSGSLNDAPEAPFQRVQPPEQADPRQ</sequence>
<feature type="compositionally biased region" description="Basic and acidic residues" evidence="1">
    <location>
        <begin position="180"/>
        <end position="193"/>
    </location>
</feature>
<organism evidence="2 3">
    <name type="scientific">Saccharopolyspora taberi</name>
    <dbReference type="NCBI Taxonomy" id="60895"/>
    <lineage>
        <taxon>Bacteria</taxon>
        <taxon>Bacillati</taxon>
        <taxon>Actinomycetota</taxon>
        <taxon>Actinomycetes</taxon>
        <taxon>Pseudonocardiales</taxon>
        <taxon>Pseudonocardiaceae</taxon>
        <taxon>Saccharopolyspora</taxon>
    </lineage>
</organism>
<dbReference type="EMBL" id="BAAAUX010000011">
    <property type="protein sequence ID" value="GAA2785692.1"/>
    <property type="molecule type" value="Genomic_DNA"/>
</dbReference>
<evidence type="ECO:0000313" key="2">
    <source>
        <dbReference type="EMBL" id="GAA2785692.1"/>
    </source>
</evidence>
<protein>
    <recommendedName>
        <fullName evidence="4">Excreted virulence factor EspC, type VII ESX diderm</fullName>
    </recommendedName>
</protein>
<gene>
    <name evidence="2" type="ORF">GCM10010470_19850</name>
</gene>
<dbReference type="RefSeq" id="WP_344679237.1">
    <property type="nucleotide sequence ID" value="NZ_BAAAUX010000011.1"/>
</dbReference>
<dbReference type="InterPro" id="IPR022536">
    <property type="entry name" value="EspC"/>
</dbReference>
<evidence type="ECO:0000313" key="3">
    <source>
        <dbReference type="Proteomes" id="UP001500979"/>
    </source>
</evidence>
<comment type="caution">
    <text evidence="2">The sequence shown here is derived from an EMBL/GenBank/DDBJ whole genome shotgun (WGS) entry which is preliminary data.</text>
</comment>
<proteinExistence type="predicted"/>
<keyword evidence="3" id="KW-1185">Reference proteome</keyword>
<dbReference type="Pfam" id="PF10824">
    <property type="entry name" value="T7SS_ESX_EspC"/>
    <property type="match status" value="1"/>
</dbReference>
<name>A0ABN3V9Z4_9PSEU</name>
<evidence type="ECO:0008006" key="4">
    <source>
        <dbReference type="Google" id="ProtNLM"/>
    </source>
</evidence>
<feature type="compositionally biased region" description="Basic and acidic residues" evidence="1">
    <location>
        <begin position="141"/>
        <end position="164"/>
    </location>
</feature>
<evidence type="ECO:0000256" key="1">
    <source>
        <dbReference type="SAM" id="MobiDB-lite"/>
    </source>
</evidence>